<gene>
    <name evidence="1" type="ORF">E6W39_12040</name>
</gene>
<reference evidence="1 2" key="1">
    <citation type="submission" date="2019-06" db="EMBL/GenBank/DDBJ databases">
        <title>Description of Kitasatospora acidophila sp. nov. isolated from pine grove soil, and reclassification of Streptomyces novaecaesareae to Kitasatospora novaeceasareae comb. nov.</title>
        <authorList>
            <person name="Kim M.J."/>
        </authorList>
    </citation>
    <scope>NUCLEOTIDE SEQUENCE [LARGE SCALE GENOMIC DNA]</scope>
    <source>
        <strain evidence="1 2">MMS16-CNU292</strain>
    </source>
</reference>
<keyword evidence="2" id="KW-1185">Reference proteome</keyword>
<organism evidence="1 2">
    <name type="scientific">Kitasatospora acidiphila</name>
    <dbReference type="NCBI Taxonomy" id="2567942"/>
    <lineage>
        <taxon>Bacteria</taxon>
        <taxon>Bacillati</taxon>
        <taxon>Actinomycetota</taxon>
        <taxon>Actinomycetes</taxon>
        <taxon>Kitasatosporales</taxon>
        <taxon>Streptomycetaceae</taxon>
        <taxon>Kitasatospora</taxon>
    </lineage>
</organism>
<name>A0A540WEG1_9ACTN</name>
<dbReference type="AlphaFoldDB" id="A0A540WEG1"/>
<protein>
    <recommendedName>
        <fullName evidence="3">PH domain-containing protein</fullName>
    </recommendedName>
</protein>
<comment type="caution">
    <text evidence="1">The sequence shown here is derived from an EMBL/GenBank/DDBJ whole genome shotgun (WGS) entry which is preliminary data.</text>
</comment>
<proteinExistence type="predicted"/>
<evidence type="ECO:0008006" key="3">
    <source>
        <dbReference type="Google" id="ProtNLM"/>
    </source>
</evidence>
<dbReference type="OrthoDB" id="4333532at2"/>
<sequence length="144" mass="15918">MLLAAALLIDWGSGRLTPLRAGLWALLACATFVVFLPDRVLAGEGWLEVRGLWRRRRISTDALVSVRTSGVVAVRLIMRDAYGGRLELDPRVLAANPLLWHRLDTDASHARRCGTLREGVDVLCELDERISGDQARAVFTRSGL</sequence>
<evidence type="ECO:0000313" key="1">
    <source>
        <dbReference type="EMBL" id="TQF07287.1"/>
    </source>
</evidence>
<dbReference type="Proteomes" id="UP000319103">
    <property type="component" value="Unassembled WGS sequence"/>
</dbReference>
<evidence type="ECO:0000313" key="2">
    <source>
        <dbReference type="Proteomes" id="UP000319103"/>
    </source>
</evidence>
<dbReference type="EMBL" id="VIGB01000003">
    <property type="protein sequence ID" value="TQF07287.1"/>
    <property type="molecule type" value="Genomic_DNA"/>
</dbReference>
<accession>A0A540WEG1</accession>